<gene>
    <name evidence="2" type="ORF">PBIL07802_LOCUS11432</name>
</gene>
<proteinExistence type="predicted"/>
<dbReference type="SUPFAM" id="SSF81296">
    <property type="entry name" value="E set domains"/>
    <property type="match status" value="1"/>
</dbReference>
<dbReference type="InterPro" id="IPR013783">
    <property type="entry name" value="Ig-like_fold"/>
</dbReference>
<dbReference type="EMBL" id="HBIB01017649">
    <property type="protein sequence ID" value="CAE0249233.1"/>
    <property type="molecule type" value="Transcribed_RNA"/>
</dbReference>
<organism evidence="2">
    <name type="scientific">Palpitomonas bilix</name>
    <dbReference type="NCBI Taxonomy" id="652834"/>
    <lineage>
        <taxon>Eukaryota</taxon>
        <taxon>Eukaryota incertae sedis</taxon>
    </lineage>
</organism>
<reference evidence="2" key="1">
    <citation type="submission" date="2021-01" db="EMBL/GenBank/DDBJ databases">
        <authorList>
            <person name="Corre E."/>
            <person name="Pelletier E."/>
            <person name="Niang G."/>
            <person name="Scheremetjew M."/>
            <person name="Finn R."/>
            <person name="Kale V."/>
            <person name="Holt S."/>
            <person name="Cochrane G."/>
            <person name="Meng A."/>
            <person name="Brown T."/>
            <person name="Cohen L."/>
        </authorList>
    </citation>
    <scope>NUCLEOTIDE SEQUENCE</scope>
    <source>
        <strain evidence="2">NIES-2562</strain>
    </source>
</reference>
<name>A0A7S3G4L2_9EUKA</name>
<sequence length="2165" mass="220419">MPSASEVGLSESVRLTLNGQDRYEVGTVYFLHATVVESSAERVYGVTSAIISSVSLSGGLEADAITQDAFSCDVTFSIGSISTRAQVDVVAGQSNARLDFTLPPLPSTANGVGLLNVSIGGNLLGSVPIAVQDLRPVLGSPSLGPISGGTTVAAVTLAQSTSGLLAGAGAATAFAATLSSQFGAVDGSASLNMSTWVVSFESPASESVGTVSVGLKVGSNSYLSSLSPFLYYNNTFSAAVTTIGGPSGGTVMNLDGSGFVDSELAECYFGSVKGDAAVVSATKLSCTSPAGSVDTSVPVSFSNNGQQSTSTSFSFTYRELPNVISLSPFAVPKAKAAKVTVTGANFFVDTAVESYAFCRLSGMTVVPAQVVDANTLICSIPASATKNVGLASQYYQDISIEVTTNGADFSSSGVKLRVFRAPVLKSIETGNVWITGYAPSFVLIATEVPPVDLGASNTYQCVFAKSATHQGDMVMPAVRYSRGLNCTFPSPGQSTILRVYLGVSSIAADGGVSRNYMYAHPPVTIVSFSPSGGLTSGDTDVRFVVSNVKKINYQFGTSFMSVSPLVLSDITMWFGPVPSTRCQAGSTGSGDVIVCTSPAGVAGDVLVGNSVGGSGPVIVSTSSFAYYDAPVISGVFPQLSPSSGARKAVLTLEGTLPLASSPTVYITLPNGTVIGSSQCTADGVTLSCARMPAASPIFVSGRTKVLLGVSPFGVDFPLPSYEYWYYPDVQITSASPTAFTKSGGMVTLTLSGDLESSDLPYFGSSGAGGGCNASASGSASCSGGLSCTQQSQNSYSCQINAVSKGTMLDIGVSLNGNDFGGGVEVGLFAPAPAIVGVRVTDDAAGVRIEFDVPSRADGVEPYDPVRMVLDVDQNGVFGEETTSVWVDSNVLLCYFGPNATLQINDTITLRPDTIYVKGEVSLPAAGSAVVDEQAVALLPSIRADIPSVLPRCGMFTFDFSQTTGAGGRDLVFAASVSGPAAAAALVESAIVDGNGEVNLNLMDAGNYSMVVSATNWLGYTSQNVTFIFEKTDKPLPTVSFIGGSPLFAEGDQLVVEARGDLAECAAVENVSSITYEFSLNGSPLPSSITFDDTTLYIPVASVLPLGSSKELAVVVEQDGDATLRSTAKTSLLNPYYVPELSVSVSDSIIDSTSDFYINYTTAVQGSASATVTVTCHTASGAVCNSSITPADDGSSFRYAAGSLRSADSPYSFTVTSSFTVAAGQYVLQEGFAGPCSGQWCNLATSSGALSLDVIESLSVVPPNVRVGLLGVSTADARVNCQRDVLFSSSSTSTGGGALSYSWNIAYLSGTGTLSRLFATSTGTVDGFRGSSLAAGARIRGQVTVIDAAASAYPVTVSKVIQCLPRPSSGSISISGFSGLLYDSFDVVFSGWTSDQGEFPLKYEVFVQAPGLGELPMSSNPSKTTQTVRIVALRNIDFPAKVTLRLRVSSRSGVYIESFRQVTLSGEASINAQMLASARKALRRAVVTQNGPGASVAGYVLVSLMKGRRRQNSVGRRLLAAADDERVMESVTILNDIWNSSSQGSLQTFVTSAGGMVDVSSDIALDMHAYDLSSSVVAAVLDSFERVASFISTGLNELSTQNVGLAAQSGAFAIAERFVHLDMVVAAGGVLPDAPSASPIQNGSAAELARLSSILDSVSSSSVEKLFSSLTAGQTPAVVAAVSSDAGEVVTAHAKLAQSRASITVDAADTSGQVTVVPSSITATPSISVTTSSASPFAPWTALNGVEVVSPFVEVTLLSSTLAEVSNAGNLASISIPVFNATAVADDIRLDKSEGHRALLCAYMSSTGAVSVFDASSPAALASGAVVCSSLTLGGVSFAAVTVPSGCDGVPFGNKTVDACGVCGGDNSTCADCAGVPNGPSTNDVCNVCDGSGTSCLDCNGTPFGTVVNDACGVCGGDNSSCTDCFGVINGGAVVDECGVCGGDNSTCSDCNNVPNGGAVYDVCGVCGGLSTCVVGTCPVAAPLRDPCGVCGGDTSTCLGCDGVVNSRREIDGCGMCQCSGPVFTGATIPVACGASTMDSAKDNCGVCNGTSRSCCENNGYFNGSTCDCDGRYCGTTCGQLLDSCDVCSGNNRSCCSDSGVKGSVGGTCSCDSGKCGSVCEWSFDLCDVCNGDSSTCAGCDGVAYSFKVYDDCGVCGGFNDCLVVQ</sequence>
<dbReference type="Gene3D" id="2.60.40.10">
    <property type="entry name" value="Immunoglobulins"/>
    <property type="match status" value="3"/>
</dbReference>
<dbReference type="InterPro" id="IPR014756">
    <property type="entry name" value="Ig_E-set"/>
</dbReference>
<dbReference type="Pfam" id="PF01833">
    <property type="entry name" value="TIG"/>
    <property type="match status" value="1"/>
</dbReference>
<accession>A0A7S3G4L2</accession>
<evidence type="ECO:0000313" key="2">
    <source>
        <dbReference type="EMBL" id="CAE0249233.1"/>
    </source>
</evidence>
<dbReference type="CDD" id="cd00102">
    <property type="entry name" value="IPT"/>
    <property type="match status" value="1"/>
</dbReference>
<feature type="domain" description="IPT/TIG" evidence="1">
    <location>
        <begin position="242"/>
        <end position="317"/>
    </location>
</feature>
<protein>
    <recommendedName>
        <fullName evidence="1">IPT/TIG domain-containing protein</fullName>
    </recommendedName>
</protein>
<evidence type="ECO:0000259" key="1">
    <source>
        <dbReference type="Pfam" id="PF01833"/>
    </source>
</evidence>
<dbReference type="InterPro" id="IPR002909">
    <property type="entry name" value="IPT_dom"/>
</dbReference>